<protein>
    <recommendedName>
        <fullName evidence="6">Htaa domain-containing protein</fullName>
    </recommendedName>
</protein>
<sequence>MNGWGPKVRRLLTATLLGTCTSIVLLPATPSAAETGYHYYQYTCMNGAFIPRQQPRPIQVQIAIPKSVRVGERIAVDWTMSESPLVSSAHFPAGGRFSATATVDVAGLWQGKLDSTGTKEQAELNAGTTLELPTAISGSVSTTKEGRLFITPRLLTLTFTPPASTVRVNDTNDPNARHDADPHLHGPIAYVGDWFYAADRAKYNDYQGDLHATKTNGASAEVKFLGDGIQYIGERVETVGEVEIYVDGSADPIDKIDAKDASVPAEKPKAQEVLWSKKLNYGDHTVTFKNVAPPGTHMAVDAFDLTTSTLQSPPSMFSAVCSYTGTPATVAVDVLPAASNGGNGSDDDDDDDGYGHISDGDDSVRGVVVLSGGGLGHGAPTATATTTVKPTPKKTSKARSTPQVRVTPKGGAHTGEAPDRDTSAPLLIGYGTVLALGGVLGGLALRRRQAVHGGAGRGRAA</sequence>
<evidence type="ECO:0000256" key="2">
    <source>
        <dbReference type="SAM" id="Phobius"/>
    </source>
</evidence>
<dbReference type="EMBL" id="JBHSFN010000024">
    <property type="protein sequence ID" value="MFC4590593.1"/>
    <property type="molecule type" value="Genomic_DNA"/>
</dbReference>
<evidence type="ECO:0000256" key="1">
    <source>
        <dbReference type="SAM" id="MobiDB-lite"/>
    </source>
</evidence>
<name>A0ABV9EP24_9ACTN</name>
<keyword evidence="3" id="KW-0732">Signal</keyword>
<keyword evidence="2" id="KW-0472">Membrane</keyword>
<evidence type="ECO:0000256" key="3">
    <source>
        <dbReference type="SAM" id="SignalP"/>
    </source>
</evidence>
<comment type="caution">
    <text evidence="4">The sequence shown here is derived from an EMBL/GenBank/DDBJ whole genome shotgun (WGS) entry which is preliminary data.</text>
</comment>
<keyword evidence="2" id="KW-0812">Transmembrane</keyword>
<evidence type="ECO:0008006" key="6">
    <source>
        <dbReference type="Google" id="ProtNLM"/>
    </source>
</evidence>
<feature type="region of interest" description="Disordered" evidence="1">
    <location>
        <begin position="337"/>
        <end position="420"/>
    </location>
</feature>
<feature type="transmembrane region" description="Helical" evidence="2">
    <location>
        <begin position="427"/>
        <end position="445"/>
    </location>
</feature>
<feature type="chain" id="PRO_5046831511" description="Htaa domain-containing protein" evidence="3">
    <location>
        <begin position="34"/>
        <end position="461"/>
    </location>
</feature>
<accession>A0ABV9EP24</accession>
<evidence type="ECO:0000313" key="4">
    <source>
        <dbReference type="EMBL" id="MFC4590593.1"/>
    </source>
</evidence>
<feature type="signal peptide" evidence="3">
    <location>
        <begin position="1"/>
        <end position="33"/>
    </location>
</feature>
<keyword evidence="2" id="KW-1133">Transmembrane helix</keyword>
<dbReference type="Gene3D" id="2.60.120.260">
    <property type="entry name" value="Galactose-binding domain-like"/>
    <property type="match status" value="1"/>
</dbReference>
<reference evidence="5" key="1">
    <citation type="journal article" date="2019" name="Int. J. Syst. Evol. Microbiol.">
        <title>The Global Catalogue of Microorganisms (GCM) 10K type strain sequencing project: providing services to taxonomists for standard genome sequencing and annotation.</title>
        <authorList>
            <consortium name="The Broad Institute Genomics Platform"/>
            <consortium name="The Broad Institute Genome Sequencing Center for Infectious Disease"/>
            <person name="Wu L."/>
            <person name="Ma J."/>
        </authorList>
    </citation>
    <scope>NUCLEOTIDE SEQUENCE [LARGE SCALE GENOMIC DNA]</scope>
    <source>
        <strain evidence="5">CCUG 49560</strain>
    </source>
</reference>
<keyword evidence="5" id="KW-1185">Reference proteome</keyword>
<gene>
    <name evidence="4" type="ORF">ACFO8L_31170</name>
</gene>
<proteinExistence type="predicted"/>
<dbReference type="RefSeq" id="WP_262846502.1">
    <property type="nucleotide sequence ID" value="NZ_JANZYP010000047.1"/>
</dbReference>
<organism evidence="4 5">
    <name type="scientific">Sphaerisporangium corydalis</name>
    <dbReference type="NCBI Taxonomy" id="1441875"/>
    <lineage>
        <taxon>Bacteria</taxon>
        <taxon>Bacillati</taxon>
        <taxon>Actinomycetota</taxon>
        <taxon>Actinomycetes</taxon>
        <taxon>Streptosporangiales</taxon>
        <taxon>Streptosporangiaceae</taxon>
        <taxon>Sphaerisporangium</taxon>
    </lineage>
</organism>
<dbReference type="Proteomes" id="UP001595891">
    <property type="component" value="Unassembled WGS sequence"/>
</dbReference>
<feature type="compositionally biased region" description="Low complexity" evidence="1">
    <location>
        <begin position="378"/>
        <end position="390"/>
    </location>
</feature>
<evidence type="ECO:0000313" key="5">
    <source>
        <dbReference type="Proteomes" id="UP001595891"/>
    </source>
</evidence>